<proteinExistence type="predicted"/>
<dbReference type="VEuPathDB" id="FungiDB:RO3G_09992"/>
<dbReference type="Proteomes" id="UP000009138">
    <property type="component" value="Unassembled WGS sequence"/>
</dbReference>
<keyword evidence="2" id="KW-1185">Reference proteome</keyword>
<dbReference type="InParanoid" id="I1CA02"/>
<evidence type="ECO:0000313" key="1">
    <source>
        <dbReference type="EMBL" id="EIE85282.1"/>
    </source>
</evidence>
<gene>
    <name evidence="1" type="ORF">RO3G_09992</name>
</gene>
<evidence type="ECO:0000313" key="2">
    <source>
        <dbReference type="Proteomes" id="UP000009138"/>
    </source>
</evidence>
<dbReference type="RefSeq" id="XP_067520678.1">
    <property type="nucleotide sequence ID" value="XM_067664577.1"/>
</dbReference>
<dbReference type="AlphaFoldDB" id="I1CA02"/>
<sequence>MTILGPLANQHKYEAQFSASGSQMLWIDNVPIYNNSFIRKLVKDRSHRYECLLLYSPFFSFLKNFSPSSKVCNHVMKTSIDQRHLRNNNRSIPKEDRNYSKQLFEKGKIWLAMSAE</sequence>
<reference evidence="1 2" key="1">
    <citation type="journal article" date="2009" name="PLoS Genet.">
        <title>Genomic analysis of the basal lineage fungus Rhizopus oryzae reveals a whole-genome duplication.</title>
        <authorList>
            <person name="Ma L.-J."/>
            <person name="Ibrahim A.S."/>
            <person name="Skory C."/>
            <person name="Grabherr M.G."/>
            <person name="Burger G."/>
            <person name="Butler M."/>
            <person name="Elias M."/>
            <person name="Idnurm A."/>
            <person name="Lang B.F."/>
            <person name="Sone T."/>
            <person name="Abe A."/>
            <person name="Calvo S.E."/>
            <person name="Corrochano L.M."/>
            <person name="Engels R."/>
            <person name="Fu J."/>
            <person name="Hansberg W."/>
            <person name="Kim J.-M."/>
            <person name="Kodira C.D."/>
            <person name="Koehrsen M.J."/>
            <person name="Liu B."/>
            <person name="Miranda-Saavedra D."/>
            <person name="O'Leary S."/>
            <person name="Ortiz-Castellanos L."/>
            <person name="Poulter R."/>
            <person name="Rodriguez-Romero J."/>
            <person name="Ruiz-Herrera J."/>
            <person name="Shen Y.-Q."/>
            <person name="Zeng Q."/>
            <person name="Galagan J."/>
            <person name="Birren B.W."/>
            <person name="Cuomo C.A."/>
            <person name="Wickes B.L."/>
        </authorList>
    </citation>
    <scope>NUCLEOTIDE SEQUENCE [LARGE SCALE GENOMIC DNA]</scope>
    <source>
        <strain evidence="2">RA 99-880 / ATCC MYA-4621 / FGSC 9543 / NRRL 43880</strain>
    </source>
</reference>
<name>I1CA02_RHIO9</name>
<organism evidence="1 2">
    <name type="scientific">Rhizopus delemar (strain RA 99-880 / ATCC MYA-4621 / FGSC 9543 / NRRL 43880)</name>
    <name type="common">Mucormycosis agent</name>
    <name type="synonym">Rhizopus arrhizus var. delemar</name>
    <dbReference type="NCBI Taxonomy" id="246409"/>
    <lineage>
        <taxon>Eukaryota</taxon>
        <taxon>Fungi</taxon>
        <taxon>Fungi incertae sedis</taxon>
        <taxon>Mucoromycota</taxon>
        <taxon>Mucoromycotina</taxon>
        <taxon>Mucoromycetes</taxon>
        <taxon>Mucorales</taxon>
        <taxon>Mucorineae</taxon>
        <taxon>Rhizopodaceae</taxon>
        <taxon>Rhizopus</taxon>
    </lineage>
</organism>
<dbReference type="GeneID" id="93616958"/>
<accession>I1CA02</accession>
<dbReference type="EMBL" id="CH476738">
    <property type="protein sequence ID" value="EIE85282.1"/>
    <property type="molecule type" value="Genomic_DNA"/>
</dbReference>
<protein>
    <submittedName>
        <fullName evidence="1">Uncharacterized protein</fullName>
    </submittedName>
</protein>